<organism evidence="5 6">
    <name type="scientific">Cymbomonas tetramitiformis</name>
    <dbReference type="NCBI Taxonomy" id="36881"/>
    <lineage>
        <taxon>Eukaryota</taxon>
        <taxon>Viridiplantae</taxon>
        <taxon>Chlorophyta</taxon>
        <taxon>Pyramimonadophyceae</taxon>
        <taxon>Pyramimonadales</taxon>
        <taxon>Pyramimonadaceae</taxon>
        <taxon>Cymbomonas</taxon>
    </lineage>
</organism>
<evidence type="ECO:0000313" key="6">
    <source>
        <dbReference type="Proteomes" id="UP001190700"/>
    </source>
</evidence>
<dbReference type="Pfam" id="PF13516">
    <property type="entry name" value="LRR_6"/>
    <property type="match status" value="6"/>
</dbReference>
<dbReference type="SMART" id="SM00368">
    <property type="entry name" value="LRR_RI"/>
    <property type="match status" value="8"/>
</dbReference>
<name>A0AAE0C273_9CHLO</name>
<dbReference type="Gene3D" id="3.80.10.10">
    <property type="entry name" value="Ribonuclease Inhibitor"/>
    <property type="match status" value="4"/>
</dbReference>
<dbReference type="GO" id="GO:0005829">
    <property type="term" value="C:cytosol"/>
    <property type="evidence" value="ECO:0007669"/>
    <property type="project" value="TreeGrafter"/>
</dbReference>
<dbReference type="InterPro" id="IPR027038">
    <property type="entry name" value="RanGap"/>
</dbReference>
<dbReference type="GO" id="GO:0005096">
    <property type="term" value="F:GTPase activator activity"/>
    <property type="evidence" value="ECO:0007669"/>
    <property type="project" value="UniProtKB-KW"/>
</dbReference>
<dbReference type="PANTHER" id="PTHR24113:SF12">
    <property type="entry name" value="RAN GTPASE-ACTIVATING PROTEIN 1"/>
    <property type="match status" value="1"/>
</dbReference>
<gene>
    <name evidence="5" type="ORF">CYMTET_44029</name>
</gene>
<dbReference type="PANTHER" id="PTHR24113">
    <property type="entry name" value="RAN GTPASE-ACTIVATING PROTEIN 1"/>
    <property type="match status" value="1"/>
</dbReference>
<evidence type="ECO:0000256" key="3">
    <source>
        <dbReference type="ARBA" id="ARBA00022614"/>
    </source>
</evidence>
<keyword evidence="2" id="KW-0343">GTPase activation</keyword>
<evidence type="ECO:0008006" key="7">
    <source>
        <dbReference type="Google" id="ProtNLM"/>
    </source>
</evidence>
<dbReference type="SUPFAM" id="SSF52047">
    <property type="entry name" value="RNI-like"/>
    <property type="match status" value="1"/>
</dbReference>
<evidence type="ECO:0000256" key="1">
    <source>
        <dbReference type="ARBA" id="ARBA00004430"/>
    </source>
</evidence>
<reference evidence="5 6" key="1">
    <citation type="journal article" date="2015" name="Genome Biol. Evol.">
        <title>Comparative Genomics of a Bacterivorous Green Alga Reveals Evolutionary Causalities and Consequences of Phago-Mixotrophic Mode of Nutrition.</title>
        <authorList>
            <person name="Burns J.A."/>
            <person name="Paasch A."/>
            <person name="Narechania A."/>
            <person name="Kim E."/>
        </authorList>
    </citation>
    <scope>NUCLEOTIDE SEQUENCE [LARGE SCALE GENOMIC DNA]</scope>
    <source>
        <strain evidence="5 6">PLY_AMNH</strain>
    </source>
</reference>
<dbReference type="GO" id="GO:0048471">
    <property type="term" value="C:perinuclear region of cytoplasm"/>
    <property type="evidence" value="ECO:0007669"/>
    <property type="project" value="TreeGrafter"/>
</dbReference>
<dbReference type="GO" id="GO:0005634">
    <property type="term" value="C:nucleus"/>
    <property type="evidence" value="ECO:0007669"/>
    <property type="project" value="TreeGrafter"/>
</dbReference>
<protein>
    <recommendedName>
        <fullName evidence="7">Protein nlrc3</fullName>
    </recommendedName>
</protein>
<dbReference type="InterPro" id="IPR032675">
    <property type="entry name" value="LRR_dom_sf"/>
</dbReference>
<proteinExistence type="predicted"/>
<accession>A0AAE0C273</accession>
<dbReference type="EMBL" id="LGRX02029801">
    <property type="protein sequence ID" value="KAK3246434.1"/>
    <property type="molecule type" value="Genomic_DNA"/>
</dbReference>
<evidence type="ECO:0000256" key="4">
    <source>
        <dbReference type="ARBA" id="ARBA00022737"/>
    </source>
</evidence>
<keyword evidence="6" id="KW-1185">Reference proteome</keyword>
<dbReference type="Proteomes" id="UP001190700">
    <property type="component" value="Unassembled WGS sequence"/>
</dbReference>
<evidence type="ECO:0000313" key="5">
    <source>
        <dbReference type="EMBL" id="KAK3246434.1"/>
    </source>
</evidence>
<dbReference type="GO" id="GO:0005930">
    <property type="term" value="C:axoneme"/>
    <property type="evidence" value="ECO:0007669"/>
    <property type="project" value="UniProtKB-SubCell"/>
</dbReference>
<evidence type="ECO:0000256" key="2">
    <source>
        <dbReference type="ARBA" id="ARBA00022468"/>
    </source>
</evidence>
<comment type="caution">
    <text evidence="5">The sequence shown here is derived from an EMBL/GenBank/DDBJ whole genome shotgun (WGS) entry which is preliminary data.</text>
</comment>
<keyword evidence="3" id="KW-0433">Leucine-rich repeat</keyword>
<dbReference type="GO" id="GO:0031267">
    <property type="term" value="F:small GTPase binding"/>
    <property type="evidence" value="ECO:0007669"/>
    <property type="project" value="TreeGrafter"/>
</dbReference>
<keyword evidence="4" id="KW-0677">Repeat</keyword>
<sequence length="1430" mass="151512">MEGPFVAKLQATRTPCNRCVECATDSLNFGLTNRIRVWETVLKTLRTNTMQRATSLPTSVYQSAALQLLLEAHPHIRIPQPEQGATYEAIKIDRAKSAPVGPSTTKRCLEAPPQGTYLEGIEVTPASSKLELFDILTVVDTGLLILCKYLTAEHRAALACTCALGKEVTATEFFRKNLLFADCLKMTDDVFENLVIFRGFVFAGRHLAFSNLMDMSTGGNSEANKGSVVVEGVDAPGGSLVVVRAGALPVGTLEVYWPGGRRGGGCAVGVAQRCEPVQGVGGGGERDGKRQGEAGARVGAAGEIGAGEQGGRIGVAVKGAACGTCVEEAVVIGLHIQPAKSAAYSPEGDPGFFMEEMPGARGELDFINVLGVPVGKVEAVVAEMLKKAAMQKVTEAMGEIDEARRAEKHLPPQVSTADVIKKLRVITTVHESLPNGYMPLSSPPLIGSGWLVHWGSHIFLGSTRVLFEVAKSAFPLASALPDDFAGHLAYSPNHCPDVTVLDAEGPVGHSFGVEVYGGLGPALAFLKKTQRWFGGRRYMSEDEAKEEEGGEEEDEGAGLGKPVVWREKWVRQLSFALARGAAGMFIRRAQGRACEDAFEETDDAMKAGSGGYSACTGKRVPGLLEEAVGCGGRLVGRVVGLRGVSGGEGDVPPMGELQDEENAETNDLALVVLQQSSHISEFLGVVQALAVHDAQRQQQHAAVSSVQPKSSVVKNILADANKLSTLAPPLQAFLRAKETLHRIQEDVCSHYDNIFSQRSSTVDIGAGIVEDRRKQHELKRKQLGKKVGCPTCHRRGHDSQDYFVTNEAKREEILKRWPEVRDSLMKTVKDCLQHGKLLAPDQAAVVNVALPMYHDVDDAGDVLFAATDGALGGFVTSGFTGVQMPQRSRGCHMVLGNSLLPGTPLLLSYCLQNRSQCLVLRATLDVKEGVTLDMLDISGCKRLSWDTVRGALPNLGRVGRLRMRGGPLVRARSVAATHKLLAELGACTAAASLSLALRHDEGSLRHSVDQYLSAILSTAARDLKIEALDLDLEDEETGTEGAMALAAALTPHEQDMFIWSLCTLNLAGNQLCGVDKYGDGTYDASGIEALADALAFNTSLNTLDLCGNNIGPEGAKALAVALTPNAEGVFNTSLNTLNLRRNNIGPEGAKALAVALTPNVEGVFNTSLNTLTLYNNGIEDEGAKALAVALTPNAAGVFNTSLNTLDVCSNAIIGDAAQQLAEAVLKHPCIKEFSKIMMQDIKDDKVTKLDLSCAGIGVPGALVLSKLLVFNTSLNTLNLKYNEIGPEGAKALAVALTPNEEGVFNTSLNTLDLKLNNIGPEGAKALAVALTPNAEGVFNTSLNTLNLCGNHIGDEGAKALAVALTPNAEGVFNGRSRCAVCGAHPECGGGVQHVVAHTDLRSNNLGDGGKAAMREPLKKHPNAATFALSI</sequence>
<comment type="subcellular location">
    <subcellularLocation>
        <location evidence="1">Cytoplasm</location>
        <location evidence="1">Cytoskeleton</location>
        <location evidence="1">Cilium axoneme</location>
    </subcellularLocation>
</comment>
<dbReference type="GO" id="GO:0006913">
    <property type="term" value="P:nucleocytoplasmic transport"/>
    <property type="evidence" value="ECO:0007669"/>
    <property type="project" value="TreeGrafter"/>
</dbReference>
<dbReference type="InterPro" id="IPR001611">
    <property type="entry name" value="Leu-rich_rpt"/>
</dbReference>